<evidence type="ECO:0000256" key="3">
    <source>
        <dbReference type="ARBA" id="ARBA00022729"/>
    </source>
</evidence>
<accession>B8JCL3</accession>
<feature type="domain" description="Leucine-binding protein" evidence="5">
    <location>
        <begin position="47"/>
        <end position="386"/>
    </location>
</feature>
<evidence type="ECO:0000256" key="2">
    <source>
        <dbReference type="ARBA" id="ARBA00022448"/>
    </source>
</evidence>
<dbReference type="Proteomes" id="UP000007089">
    <property type="component" value="Chromosome"/>
</dbReference>
<evidence type="ECO:0000313" key="7">
    <source>
        <dbReference type="Proteomes" id="UP000007089"/>
    </source>
</evidence>
<dbReference type="Pfam" id="PF13458">
    <property type="entry name" value="Peripla_BP_6"/>
    <property type="match status" value="1"/>
</dbReference>
<name>B8JCL3_ANAD2</name>
<keyword evidence="2" id="KW-0813">Transport</keyword>
<keyword evidence="7" id="KW-1185">Reference proteome</keyword>
<dbReference type="PANTHER" id="PTHR30483">
    <property type="entry name" value="LEUCINE-SPECIFIC-BINDING PROTEIN"/>
    <property type="match status" value="1"/>
</dbReference>
<dbReference type="GO" id="GO:0006865">
    <property type="term" value="P:amino acid transport"/>
    <property type="evidence" value="ECO:0007669"/>
    <property type="project" value="UniProtKB-KW"/>
</dbReference>
<keyword evidence="4" id="KW-0029">Amino-acid transport</keyword>
<keyword evidence="6" id="KW-0675">Receptor</keyword>
<dbReference type="HOGENOM" id="CLU_027128_6_1_7"/>
<evidence type="ECO:0000256" key="4">
    <source>
        <dbReference type="ARBA" id="ARBA00022970"/>
    </source>
</evidence>
<dbReference type="CDD" id="cd06347">
    <property type="entry name" value="PBP1_ABC_LivK_ligand_binding-like"/>
    <property type="match status" value="1"/>
</dbReference>
<evidence type="ECO:0000256" key="1">
    <source>
        <dbReference type="ARBA" id="ARBA00010062"/>
    </source>
</evidence>
<dbReference type="InterPro" id="IPR051010">
    <property type="entry name" value="BCAA_transport"/>
</dbReference>
<dbReference type="SUPFAM" id="SSF53822">
    <property type="entry name" value="Periplasmic binding protein-like I"/>
    <property type="match status" value="1"/>
</dbReference>
<dbReference type="AlphaFoldDB" id="B8JCL3"/>
<dbReference type="InterPro" id="IPR000709">
    <property type="entry name" value="Leu_Ile_Val-bd"/>
</dbReference>
<comment type="similarity">
    <text evidence="1">Belongs to the leucine-binding protein family.</text>
</comment>
<protein>
    <submittedName>
        <fullName evidence="6">Extracellular ligand-binding receptor</fullName>
    </submittedName>
</protein>
<dbReference type="PROSITE" id="PS51257">
    <property type="entry name" value="PROKAR_LIPOPROTEIN"/>
    <property type="match status" value="1"/>
</dbReference>
<dbReference type="Gene3D" id="3.40.50.2300">
    <property type="match status" value="2"/>
</dbReference>
<gene>
    <name evidence="6" type="ordered locus">A2cp1_4416</name>
</gene>
<dbReference type="InterPro" id="IPR028082">
    <property type="entry name" value="Peripla_BP_I"/>
</dbReference>
<organism evidence="6 7">
    <name type="scientific">Anaeromyxobacter dehalogenans (strain ATCC BAA-258 / DSM 21875 / 2CP-1)</name>
    <dbReference type="NCBI Taxonomy" id="455488"/>
    <lineage>
        <taxon>Bacteria</taxon>
        <taxon>Pseudomonadati</taxon>
        <taxon>Myxococcota</taxon>
        <taxon>Myxococcia</taxon>
        <taxon>Myxococcales</taxon>
        <taxon>Cystobacterineae</taxon>
        <taxon>Anaeromyxobacteraceae</taxon>
        <taxon>Anaeromyxobacter</taxon>
    </lineage>
</organism>
<dbReference type="EMBL" id="CP001359">
    <property type="protein sequence ID" value="ACL67733.1"/>
    <property type="molecule type" value="Genomic_DNA"/>
</dbReference>
<keyword evidence="3" id="KW-0732">Signal</keyword>
<dbReference type="KEGG" id="acp:A2cp1_4416"/>
<reference evidence="6" key="1">
    <citation type="submission" date="2009-01" db="EMBL/GenBank/DDBJ databases">
        <title>Complete sequence of Anaeromyxobacter dehalogenans 2CP-1.</title>
        <authorList>
            <consortium name="US DOE Joint Genome Institute"/>
            <person name="Lucas S."/>
            <person name="Copeland A."/>
            <person name="Lapidus A."/>
            <person name="Glavina del Rio T."/>
            <person name="Dalin E."/>
            <person name="Tice H."/>
            <person name="Bruce D."/>
            <person name="Goodwin L."/>
            <person name="Pitluck S."/>
            <person name="Saunders E."/>
            <person name="Brettin T."/>
            <person name="Detter J.C."/>
            <person name="Han C."/>
            <person name="Larimer F."/>
            <person name="Land M."/>
            <person name="Hauser L."/>
            <person name="Kyrpides N."/>
            <person name="Ovchinnikova G."/>
            <person name="Beliaev A.S."/>
            <person name="Richardson P."/>
        </authorList>
    </citation>
    <scope>NUCLEOTIDE SEQUENCE</scope>
    <source>
        <strain evidence="6">2CP-1</strain>
    </source>
</reference>
<dbReference type="InterPro" id="IPR028081">
    <property type="entry name" value="Leu-bd"/>
</dbReference>
<evidence type="ECO:0000259" key="5">
    <source>
        <dbReference type="Pfam" id="PF13458"/>
    </source>
</evidence>
<proteinExistence type="inferred from homology"/>
<evidence type="ECO:0000313" key="6">
    <source>
        <dbReference type="EMBL" id="ACL67733.1"/>
    </source>
</evidence>
<dbReference type="RefSeq" id="WP_015935416.1">
    <property type="nucleotide sequence ID" value="NC_011891.1"/>
</dbReference>
<sequence length="404" mass="42950">MLRFPRALPLVVVALAVLACEKKKPEGAAAPGPGGAGAAATGDRILLGHVGSLTGSEATFGDSTDKGIQLAIEEVNAKGGVKGKPLALKTYDNQGKPEESAIAATRLVLQDRVSVLLGEVASTRSLAMAPIADANHVPMITPSSTNPRVTKENGRVRPFVFRVCFIDPFQGTVMAKFARDHLKISRVAVLRDVGNDYSMGLADYFLAKFKELGGTVVDDQSYKAGDQDFKAQLTTIKGKSPEAIYVPGYYTDVALIARQARELGMKQPLMGGDGWDSARLYEIGGKALEGSYFSNHYSPEDPAPRIQDFVKRYKERFGSVPDSLAAQGYDAARIAADAMGRAKDLSGEAIRDALAATRDYPGVTGVISIDADHDAVKPAVVLEIKGSAGHYVATVQPDQPQATK</sequence>
<dbReference type="PRINTS" id="PR00337">
    <property type="entry name" value="LEUILEVALBP"/>
</dbReference>
<dbReference type="PANTHER" id="PTHR30483:SF6">
    <property type="entry name" value="PERIPLASMIC BINDING PROTEIN OF ABC TRANSPORTER FOR NATURAL AMINO ACIDS"/>
    <property type="match status" value="1"/>
</dbReference>